<feature type="chain" id="PRO_5042053271" evidence="2">
    <location>
        <begin position="20"/>
        <end position="853"/>
    </location>
</feature>
<dbReference type="AlphaFoldDB" id="A0AAD4CI79"/>
<evidence type="ECO:0000256" key="1">
    <source>
        <dbReference type="SAM" id="MobiDB-lite"/>
    </source>
</evidence>
<evidence type="ECO:0000313" key="6">
    <source>
        <dbReference type="Proteomes" id="UP001194746"/>
    </source>
</evidence>
<evidence type="ECO:0000259" key="4">
    <source>
        <dbReference type="Pfam" id="PF23865"/>
    </source>
</evidence>
<evidence type="ECO:0000259" key="3">
    <source>
        <dbReference type="Pfam" id="PF22974"/>
    </source>
</evidence>
<comment type="caution">
    <text evidence="5">The sequence shown here is derived from an EMBL/GenBank/DDBJ whole genome shotgun (WGS) entry which is preliminary data.</text>
</comment>
<organism evidence="5 6">
    <name type="scientific">Aspergillus nanangensis</name>
    <dbReference type="NCBI Taxonomy" id="2582783"/>
    <lineage>
        <taxon>Eukaryota</taxon>
        <taxon>Fungi</taxon>
        <taxon>Dikarya</taxon>
        <taxon>Ascomycota</taxon>
        <taxon>Pezizomycotina</taxon>
        <taxon>Eurotiomycetes</taxon>
        <taxon>Eurotiomycetidae</taxon>
        <taxon>Eurotiales</taxon>
        <taxon>Aspergillaceae</taxon>
        <taxon>Aspergillus</taxon>
        <taxon>Aspergillus subgen. Circumdati</taxon>
    </lineage>
</organism>
<name>A0AAD4CI79_ASPNN</name>
<dbReference type="InterPro" id="IPR055647">
    <property type="entry name" value="DUF7223"/>
</dbReference>
<accession>A0AAD4CI79</accession>
<feature type="compositionally biased region" description="Acidic residues" evidence="1">
    <location>
        <begin position="513"/>
        <end position="523"/>
    </location>
</feature>
<dbReference type="Pfam" id="PF22974">
    <property type="entry name" value="DUF7029"/>
    <property type="match status" value="1"/>
</dbReference>
<evidence type="ECO:0000313" key="5">
    <source>
        <dbReference type="EMBL" id="KAF9886762.1"/>
    </source>
</evidence>
<feature type="region of interest" description="Disordered" evidence="1">
    <location>
        <begin position="505"/>
        <end position="537"/>
    </location>
</feature>
<sequence length="853" mass="93959">MQRLLLSFAILWLLNLVTAAIPNDLIDLHPIPRHVWDTAALAKRDDAAAGVSLQDHEKFMWASGEKPNSAVTAVSMVVYSKQDEKILDLDKLAFALDKVTCGDSMTLKFKNKLFYAAAKIAWNWVNYNDLRSFVVIANWEGCGDPKARNPWVVSNAVFNDKTSTATLAATQSTWQKVSNSYTMDFGDIILGSDGSKDKRWLDFDLSKAFTIDLSSEFPSEIANWTMTNPYVDAYLAISCDDCGTEGTLQFAGHVEGSVFGGIDKFEVSATPHGISAHLGISLDFHGEVDFDSMPAPGDEFTLVELPLPSGWRVPGVLQFGPNVKINAGYTIERIIGDAHVSTGITASIPDDSVAKVDLSAEKAVDIHGWIPEIETDPLEISVQIDATAHLYTEVAVAASIEILDENGINVEIGIKVPDITVTASAGYNIDGFCEDDDSKPFGVKLDATLGASLGLQGYTELKGDKDVFLDVTLYETPALYTFPELCLAFGKQSKGSCVPEQHTFDPIDSYLPGEEDDTDDEDAAVSRRSSSSSSRVRVAKRDAASAAYKQRKNPYILGCDENKTHQIWAQKYQRPTVLRNRDTIPIMVAGMSCKEDEDYQCPADTWTIEPMPDDATKAEKAHISGKTWASEHIYEGNWVRDFIQHLAEKKYPAIDGTTVNDDTKCNGAVNTFGLVLSSVVTTPTPSGGANYSEALMQNIGTRYTGGERMAIMPQIQNSMKYNMFNGNNLDTQFDKKNLNQKVCTLGRIATVCQYMNHDRIRSRMVITNNAIEDLMGELQNNTEVYRPDGLDFVKAHQDWFEDTYKAGFKNVRDRLATYLTMISASDLASLDGPTQTAVKNVADQCVEKWPLDA</sequence>
<keyword evidence="6" id="KW-1185">Reference proteome</keyword>
<gene>
    <name evidence="5" type="ORF">FE257_011139</name>
</gene>
<reference evidence="5" key="1">
    <citation type="journal article" date="2019" name="Beilstein J. Org. Chem.">
        <title>Nanangenines: drimane sesquiterpenoids as the dominant metabolite cohort of a novel Australian fungus, Aspergillus nanangensis.</title>
        <authorList>
            <person name="Lacey H.J."/>
            <person name="Gilchrist C.L.M."/>
            <person name="Crombie A."/>
            <person name="Kalaitzis J.A."/>
            <person name="Vuong D."/>
            <person name="Rutledge P.J."/>
            <person name="Turner P."/>
            <person name="Pitt J.I."/>
            <person name="Lacey E."/>
            <person name="Chooi Y.H."/>
            <person name="Piggott A.M."/>
        </authorList>
    </citation>
    <scope>NUCLEOTIDE SEQUENCE</scope>
    <source>
        <strain evidence="5">MST-FP2251</strain>
    </source>
</reference>
<feature type="compositionally biased region" description="Low complexity" evidence="1">
    <location>
        <begin position="526"/>
        <end position="536"/>
    </location>
</feature>
<dbReference type="Pfam" id="PF23865">
    <property type="entry name" value="DUF7223"/>
    <property type="match status" value="1"/>
</dbReference>
<evidence type="ECO:0000256" key="2">
    <source>
        <dbReference type="SAM" id="SignalP"/>
    </source>
</evidence>
<keyword evidence="2" id="KW-0732">Signal</keyword>
<feature type="domain" description="DUF7223" evidence="4">
    <location>
        <begin position="211"/>
        <end position="465"/>
    </location>
</feature>
<feature type="domain" description="DUF7029" evidence="3">
    <location>
        <begin position="80"/>
        <end position="182"/>
    </location>
</feature>
<dbReference type="InterPro" id="IPR054293">
    <property type="entry name" value="DUF7029"/>
</dbReference>
<dbReference type="Proteomes" id="UP001194746">
    <property type="component" value="Unassembled WGS sequence"/>
</dbReference>
<dbReference type="EMBL" id="VCAU01000072">
    <property type="protein sequence ID" value="KAF9886762.1"/>
    <property type="molecule type" value="Genomic_DNA"/>
</dbReference>
<proteinExistence type="predicted"/>
<feature type="signal peptide" evidence="2">
    <location>
        <begin position="1"/>
        <end position="19"/>
    </location>
</feature>
<protein>
    <submittedName>
        <fullName evidence="5">Uncharacterized protein</fullName>
    </submittedName>
</protein>
<reference evidence="5" key="2">
    <citation type="submission" date="2020-02" db="EMBL/GenBank/DDBJ databases">
        <authorList>
            <person name="Gilchrist C.L.M."/>
            <person name="Chooi Y.-H."/>
        </authorList>
    </citation>
    <scope>NUCLEOTIDE SEQUENCE</scope>
    <source>
        <strain evidence="5">MST-FP2251</strain>
    </source>
</reference>